<proteinExistence type="predicted"/>
<gene>
    <name evidence="1" type="ORF">SDC9_185260</name>
</gene>
<evidence type="ECO:0000313" key="1">
    <source>
        <dbReference type="EMBL" id="MPN37739.1"/>
    </source>
</evidence>
<protein>
    <submittedName>
        <fullName evidence="1">Uncharacterized protein</fullName>
    </submittedName>
</protein>
<dbReference type="EMBL" id="VSSQ01092566">
    <property type="protein sequence ID" value="MPN37739.1"/>
    <property type="molecule type" value="Genomic_DNA"/>
</dbReference>
<name>A0A645HHS1_9ZZZZ</name>
<accession>A0A645HHS1</accession>
<sequence>MQWNKSLQPYKLPLQVVPATAECLLGSPLHTFVSLAWLLDENDGPDYNTLTLATFLAPVLHPLPQNFLELETLPATFYSNPSPYLPEFVVT</sequence>
<comment type="caution">
    <text evidence="1">The sequence shown here is derived from an EMBL/GenBank/DDBJ whole genome shotgun (WGS) entry which is preliminary data.</text>
</comment>
<reference evidence="1" key="1">
    <citation type="submission" date="2019-08" db="EMBL/GenBank/DDBJ databases">
        <authorList>
            <person name="Kucharzyk K."/>
            <person name="Murdoch R.W."/>
            <person name="Higgins S."/>
            <person name="Loffler F."/>
        </authorList>
    </citation>
    <scope>NUCLEOTIDE SEQUENCE</scope>
</reference>
<organism evidence="1">
    <name type="scientific">bioreactor metagenome</name>
    <dbReference type="NCBI Taxonomy" id="1076179"/>
    <lineage>
        <taxon>unclassified sequences</taxon>
        <taxon>metagenomes</taxon>
        <taxon>ecological metagenomes</taxon>
    </lineage>
</organism>
<dbReference type="AlphaFoldDB" id="A0A645HHS1"/>